<dbReference type="Gene3D" id="1.10.510.10">
    <property type="entry name" value="Transferase(Phosphotransferase) domain 1"/>
    <property type="match status" value="1"/>
</dbReference>
<dbReference type="Proteomes" id="UP001472677">
    <property type="component" value="Unassembled WGS sequence"/>
</dbReference>
<gene>
    <name evidence="2" type="ORF">V6N12_007597</name>
</gene>
<organism evidence="2 3">
    <name type="scientific">Hibiscus sabdariffa</name>
    <name type="common">roselle</name>
    <dbReference type="NCBI Taxonomy" id="183260"/>
    <lineage>
        <taxon>Eukaryota</taxon>
        <taxon>Viridiplantae</taxon>
        <taxon>Streptophyta</taxon>
        <taxon>Embryophyta</taxon>
        <taxon>Tracheophyta</taxon>
        <taxon>Spermatophyta</taxon>
        <taxon>Magnoliopsida</taxon>
        <taxon>eudicotyledons</taxon>
        <taxon>Gunneridae</taxon>
        <taxon>Pentapetalae</taxon>
        <taxon>rosids</taxon>
        <taxon>malvids</taxon>
        <taxon>Malvales</taxon>
        <taxon>Malvaceae</taxon>
        <taxon>Malvoideae</taxon>
        <taxon>Hibiscus</taxon>
    </lineage>
</organism>
<dbReference type="InterPro" id="IPR045272">
    <property type="entry name" value="ANXUR1/2-like"/>
</dbReference>
<dbReference type="InterPro" id="IPR011009">
    <property type="entry name" value="Kinase-like_dom_sf"/>
</dbReference>
<keyword evidence="3" id="KW-1185">Reference proteome</keyword>
<dbReference type="InterPro" id="IPR001245">
    <property type="entry name" value="Ser-Thr/Tyr_kinase_cat_dom"/>
</dbReference>
<dbReference type="EMBL" id="JBBPBM010000009">
    <property type="protein sequence ID" value="KAK8569065.1"/>
    <property type="molecule type" value="Genomic_DNA"/>
</dbReference>
<name>A0ABR2F289_9ROSI</name>
<proteinExistence type="predicted"/>
<accession>A0ABR2F289</accession>
<dbReference type="SUPFAM" id="SSF56112">
    <property type="entry name" value="Protein kinase-like (PK-like)"/>
    <property type="match status" value="1"/>
</dbReference>
<dbReference type="PANTHER" id="PTHR27003:SF278">
    <property type="entry name" value="RECEPTOR-LIKE PROTEIN KINASE ANXUR2"/>
    <property type="match status" value="1"/>
</dbReference>
<reference evidence="2 3" key="1">
    <citation type="journal article" date="2024" name="G3 (Bethesda)">
        <title>Genome assembly of Hibiscus sabdariffa L. provides insights into metabolisms of medicinal natural products.</title>
        <authorList>
            <person name="Kim T."/>
        </authorList>
    </citation>
    <scope>NUCLEOTIDE SEQUENCE [LARGE SCALE GENOMIC DNA]</scope>
    <source>
        <strain evidence="2">TK-2024</strain>
        <tissue evidence="2">Old leaves</tissue>
    </source>
</reference>
<protein>
    <recommendedName>
        <fullName evidence="1">Protein kinase domain-containing protein</fullName>
    </recommendedName>
</protein>
<evidence type="ECO:0000313" key="3">
    <source>
        <dbReference type="Proteomes" id="UP001472677"/>
    </source>
</evidence>
<evidence type="ECO:0000313" key="2">
    <source>
        <dbReference type="EMBL" id="KAK8569065.1"/>
    </source>
</evidence>
<evidence type="ECO:0000259" key="1">
    <source>
        <dbReference type="PROSITE" id="PS50011"/>
    </source>
</evidence>
<comment type="caution">
    <text evidence="2">The sequence shown here is derived from an EMBL/GenBank/DDBJ whole genome shotgun (WGS) entry which is preliminary data.</text>
</comment>
<feature type="domain" description="Protein kinase" evidence="1">
    <location>
        <begin position="1"/>
        <end position="168"/>
    </location>
</feature>
<dbReference type="PROSITE" id="PS50011">
    <property type="entry name" value="PROTEIN_KINASE_DOM"/>
    <property type="match status" value="1"/>
</dbReference>
<dbReference type="PANTHER" id="PTHR27003">
    <property type="entry name" value="OS07G0166700 PROTEIN"/>
    <property type="match status" value="1"/>
</dbReference>
<dbReference type="InterPro" id="IPR000719">
    <property type="entry name" value="Prot_kinase_dom"/>
</dbReference>
<dbReference type="Pfam" id="PF07714">
    <property type="entry name" value="PK_Tyr_Ser-Thr"/>
    <property type="match status" value="1"/>
</dbReference>
<sequence>MGRSTNVSMVMVSMIIHFLGKRGWKFALVQLVDCIIFIPEPRPLSMSKDLIKKEVPVVGAYGYLDPEYQRTKCLSEKIDVYSFGVVLLEVICDRTKFSLITDGVRLAEWATLCFRNGTLHQNIDPYLQGRITPECFDKFLEIVMRCISDAGDERPSMGEVEVALELALELQKKSNSEMTRLSRTQGKGCANVFMDMFESVDV</sequence>